<keyword evidence="3" id="KW-0624">Polysaccharide degradation</keyword>
<name>A0A7G1HVJ7_9BACT</name>
<dbReference type="SMART" id="SM00636">
    <property type="entry name" value="Glyco_18"/>
    <property type="match status" value="1"/>
</dbReference>
<sequence>MKKSSITIVLLLSMFIHLRSQELSHSTYLVGYNLNSTEYIRQIDFSRFDYIYLMAAPDWKDVDFGQPFEKIRQQLVTTHQYTEDKNTPVVPYLIHRAHKSGTKVLLSFAGEGFRQKVENPETRHKFIRFMTDFIKKYDYDGIEIDWESDLSLPLHADFIKELRTALDTLEKETRKKLYLTTALHSWQKYSPSLARQLSSHVDWLNIMTYDMGGGIWGNTARHNTPLDQIEREMKNWDVFDRSRLCIGLANYGFIYHNIIPGQKVEGKLSRYGSYISYNKMIPLLRQGWTEEYDTAAKVSYFYSPDKKSFITMDTPQSIRTKIDWIKQNRYKGIFWWEFSYDTIPPAKKGGKIKHHLIDIVK</sequence>
<dbReference type="Gene3D" id="3.20.20.80">
    <property type="entry name" value="Glycosidases"/>
    <property type="match status" value="1"/>
</dbReference>
<dbReference type="EC" id="3.2.1.14" evidence="2"/>
<dbReference type="KEGG" id="copr:Cop2CBH44_00400"/>
<dbReference type="GO" id="GO:0008843">
    <property type="term" value="F:endochitinase activity"/>
    <property type="evidence" value="ECO:0007669"/>
    <property type="project" value="UniProtKB-EC"/>
</dbReference>
<dbReference type="AlphaFoldDB" id="A0A7G1HVJ7"/>
<dbReference type="PANTHER" id="PTHR11177:SF317">
    <property type="entry name" value="CHITINASE 12-RELATED"/>
    <property type="match status" value="1"/>
</dbReference>
<comment type="catalytic activity">
    <reaction evidence="1">
        <text>Random endo-hydrolysis of N-acetyl-beta-D-glucosaminide (1-&gt;4)-beta-linkages in chitin and chitodextrins.</text>
        <dbReference type="EC" id="3.2.1.14"/>
    </reaction>
</comment>
<dbReference type="InterPro" id="IPR050314">
    <property type="entry name" value="Glycosyl_Hydrlase_18"/>
</dbReference>
<protein>
    <recommendedName>
        <fullName evidence="2">chitinase</fullName>
        <ecNumber evidence="2">3.2.1.14</ecNumber>
    </recommendedName>
</protein>
<dbReference type="Pfam" id="PF00704">
    <property type="entry name" value="Glyco_hydro_18"/>
    <property type="match status" value="1"/>
</dbReference>
<keyword evidence="6" id="KW-1185">Reference proteome</keyword>
<dbReference type="SUPFAM" id="SSF54556">
    <property type="entry name" value="Chitinase insertion domain"/>
    <property type="match status" value="1"/>
</dbReference>
<reference evidence="6" key="1">
    <citation type="submission" date="2020-07" db="EMBL/GenBank/DDBJ databases">
        <title>Complete genome sequencing of Coprobacter sp. strain 2CBH44.</title>
        <authorList>
            <person name="Sakamoto M."/>
            <person name="Murakami T."/>
            <person name="Mori H."/>
        </authorList>
    </citation>
    <scope>NUCLEOTIDE SEQUENCE [LARGE SCALE GENOMIC DNA]</scope>
    <source>
        <strain evidence="6">2CBH44</strain>
    </source>
</reference>
<dbReference type="EMBL" id="AP023322">
    <property type="protein sequence ID" value="BCI61687.1"/>
    <property type="molecule type" value="Genomic_DNA"/>
</dbReference>
<evidence type="ECO:0000256" key="2">
    <source>
        <dbReference type="ARBA" id="ARBA00012729"/>
    </source>
</evidence>
<evidence type="ECO:0000256" key="3">
    <source>
        <dbReference type="ARBA" id="ARBA00023024"/>
    </source>
</evidence>
<dbReference type="InterPro" id="IPR011583">
    <property type="entry name" value="Chitinase_II/V-like_cat"/>
</dbReference>
<dbReference type="GO" id="GO:0008061">
    <property type="term" value="F:chitin binding"/>
    <property type="evidence" value="ECO:0007669"/>
    <property type="project" value="InterPro"/>
</dbReference>
<evidence type="ECO:0000259" key="4">
    <source>
        <dbReference type="PROSITE" id="PS51910"/>
    </source>
</evidence>
<proteinExistence type="predicted"/>
<gene>
    <name evidence="5" type="ORF">Cop2CBH44_00400</name>
</gene>
<dbReference type="GO" id="GO:0005576">
    <property type="term" value="C:extracellular region"/>
    <property type="evidence" value="ECO:0007669"/>
    <property type="project" value="TreeGrafter"/>
</dbReference>
<dbReference type="PANTHER" id="PTHR11177">
    <property type="entry name" value="CHITINASE"/>
    <property type="match status" value="1"/>
</dbReference>
<keyword evidence="3" id="KW-0146">Chitin degradation</keyword>
<evidence type="ECO:0000313" key="6">
    <source>
        <dbReference type="Proteomes" id="UP000594042"/>
    </source>
</evidence>
<dbReference type="InterPro" id="IPR029070">
    <property type="entry name" value="Chitinase_insertion_sf"/>
</dbReference>
<dbReference type="SUPFAM" id="SSF51445">
    <property type="entry name" value="(Trans)glycosidases"/>
    <property type="match status" value="1"/>
</dbReference>
<dbReference type="PROSITE" id="PS51910">
    <property type="entry name" value="GH18_2"/>
    <property type="match status" value="1"/>
</dbReference>
<dbReference type="GO" id="GO:0006032">
    <property type="term" value="P:chitin catabolic process"/>
    <property type="evidence" value="ECO:0007669"/>
    <property type="project" value="UniProtKB-KW"/>
</dbReference>
<dbReference type="InterPro" id="IPR017853">
    <property type="entry name" value="GH"/>
</dbReference>
<organism evidence="5 6">
    <name type="scientific">Coprobacter secundus subsp. similis</name>
    <dbReference type="NCBI Taxonomy" id="2751153"/>
    <lineage>
        <taxon>Bacteria</taxon>
        <taxon>Pseudomonadati</taxon>
        <taxon>Bacteroidota</taxon>
        <taxon>Bacteroidia</taxon>
        <taxon>Bacteroidales</taxon>
        <taxon>Barnesiellaceae</taxon>
        <taxon>Coprobacter</taxon>
    </lineage>
</organism>
<evidence type="ECO:0000313" key="5">
    <source>
        <dbReference type="EMBL" id="BCI61687.1"/>
    </source>
</evidence>
<feature type="domain" description="GH18" evidence="4">
    <location>
        <begin position="27"/>
        <end position="361"/>
    </location>
</feature>
<keyword evidence="3" id="KW-0119">Carbohydrate metabolism</keyword>
<accession>A0A7G1HVJ7</accession>
<dbReference type="InterPro" id="IPR001223">
    <property type="entry name" value="Glyco_hydro18_cat"/>
</dbReference>
<dbReference type="GO" id="GO:0005975">
    <property type="term" value="P:carbohydrate metabolic process"/>
    <property type="evidence" value="ECO:0007669"/>
    <property type="project" value="InterPro"/>
</dbReference>
<evidence type="ECO:0000256" key="1">
    <source>
        <dbReference type="ARBA" id="ARBA00000822"/>
    </source>
</evidence>
<dbReference type="Proteomes" id="UP000594042">
    <property type="component" value="Chromosome"/>
</dbReference>